<protein>
    <submittedName>
        <fullName evidence="1">Uncharacterized protein</fullName>
    </submittedName>
</protein>
<proteinExistence type="predicted"/>
<keyword evidence="2" id="KW-1185">Reference proteome</keyword>
<reference evidence="1" key="1">
    <citation type="submission" date="2018-08" db="EMBL/GenBank/DDBJ databases">
        <title>PaGz-1, Complete genome sequences of 3 novel enterobacteria, Pakpunavirus like phages.</title>
        <authorList>
            <person name="Yuan S."/>
            <person name="Ma Y."/>
            <person name="Liu Q."/>
        </authorList>
    </citation>
    <scope>NUCLEOTIDE SEQUENCE [LARGE SCALE GENOMIC DNA]</scope>
</reference>
<accession>A0A411B988</accession>
<name>A0A411B988_9CAUD</name>
<sequence length="73" mass="8402">MEKYSKKRLMQTSAPYNSKVSALDAAAGLQRTRFCEFACVTEDNRVISVWEYNDIEPDKPVFPGQQRVLVPNY</sequence>
<dbReference type="EMBL" id="MH791399">
    <property type="protein sequence ID" value="QAX98185.1"/>
    <property type="molecule type" value="Genomic_DNA"/>
</dbReference>
<evidence type="ECO:0000313" key="1">
    <source>
        <dbReference type="EMBL" id="QAX98185.1"/>
    </source>
</evidence>
<dbReference type="Proteomes" id="UP000289452">
    <property type="component" value="Segment"/>
</dbReference>
<evidence type="ECO:0000313" key="2">
    <source>
        <dbReference type="Proteomes" id="UP000289452"/>
    </source>
</evidence>
<organism evidence="1 2">
    <name type="scientific">Pseudomonas phage PaGz-1</name>
    <dbReference type="NCBI Taxonomy" id="2419748"/>
    <lineage>
        <taxon>Viruses</taxon>
        <taxon>Duplodnaviria</taxon>
        <taxon>Heunggongvirae</taxon>
        <taxon>Uroviricota</taxon>
        <taxon>Caudoviricetes</taxon>
        <taxon>Vandenendeviridae</taxon>
        <taxon>Skurskavirinae</taxon>
        <taxon>Pakpunavirus</taxon>
        <taxon>Pakpunavirus PaGz-1</taxon>
    </lineage>
</organism>